<dbReference type="Proteomes" id="UP000283975">
    <property type="component" value="Unassembled WGS sequence"/>
</dbReference>
<accession>A0A414ADB8</accession>
<proteinExistence type="predicted"/>
<sequence length="88" mass="10052">MSKEDKTYYIGFLDSFSDSDLLALFRFIRKMTDTPDVVQSEAIDFFGELEDICHLLVWSRFRDIVTSGIYPPPLSVDIPTGDCTIHSL</sequence>
<gene>
    <name evidence="1" type="ORF">DW839_33115</name>
</gene>
<protein>
    <submittedName>
        <fullName evidence="1">Uncharacterized protein</fullName>
    </submittedName>
</protein>
<dbReference type="AlphaFoldDB" id="A0A414ADB8"/>
<comment type="caution">
    <text evidence="1">The sequence shown here is derived from an EMBL/GenBank/DDBJ whole genome shotgun (WGS) entry which is preliminary data.</text>
</comment>
<name>A0A414ADB8_9FIRM</name>
<reference evidence="1 2" key="1">
    <citation type="submission" date="2018-08" db="EMBL/GenBank/DDBJ databases">
        <title>A genome reference for cultivated species of the human gut microbiota.</title>
        <authorList>
            <person name="Zou Y."/>
            <person name="Xue W."/>
            <person name="Luo G."/>
        </authorList>
    </citation>
    <scope>NUCLEOTIDE SEQUENCE [LARGE SCALE GENOMIC DNA]</scope>
    <source>
        <strain evidence="1 2">AM35-14</strain>
    </source>
</reference>
<evidence type="ECO:0000313" key="1">
    <source>
        <dbReference type="EMBL" id="RHC44712.1"/>
    </source>
</evidence>
<evidence type="ECO:0000313" key="2">
    <source>
        <dbReference type="Proteomes" id="UP000283975"/>
    </source>
</evidence>
<dbReference type="EMBL" id="QSHZ01000093">
    <property type="protein sequence ID" value="RHC44712.1"/>
    <property type="molecule type" value="Genomic_DNA"/>
</dbReference>
<organism evidence="1 2">
    <name type="scientific">Enterocloster bolteae</name>
    <dbReference type="NCBI Taxonomy" id="208479"/>
    <lineage>
        <taxon>Bacteria</taxon>
        <taxon>Bacillati</taxon>
        <taxon>Bacillota</taxon>
        <taxon>Clostridia</taxon>
        <taxon>Lachnospirales</taxon>
        <taxon>Lachnospiraceae</taxon>
        <taxon>Enterocloster</taxon>
    </lineage>
</organism>